<evidence type="ECO:0000259" key="5">
    <source>
        <dbReference type="PROSITE" id="PS50188"/>
    </source>
</evidence>
<dbReference type="PANTHER" id="PTHR25465">
    <property type="entry name" value="B-BOX DOMAIN CONTAINING"/>
    <property type="match status" value="1"/>
</dbReference>
<dbReference type="Pfam" id="PF25600">
    <property type="entry name" value="TRIM_CC"/>
    <property type="match status" value="1"/>
</dbReference>
<reference evidence="6" key="2">
    <citation type="submission" date="2025-09" db="UniProtKB">
        <authorList>
            <consortium name="Ensembl"/>
        </authorList>
    </citation>
    <scope>IDENTIFICATION</scope>
</reference>
<keyword evidence="7" id="KW-1185">Reference proteome</keyword>
<name>A0A8C4XG84_ERPCA</name>
<evidence type="ECO:0000256" key="3">
    <source>
        <dbReference type="ARBA" id="ARBA00022833"/>
    </source>
</evidence>
<evidence type="ECO:0000256" key="2">
    <source>
        <dbReference type="ARBA" id="ARBA00022771"/>
    </source>
</evidence>
<evidence type="ECO:0000313" key="7">
    <source>
        <dbReference type="Proteomes" id="UP000694620"/>
    </source>
</evidence>
<keyword evidence="1" id="KW-0479">Metal-binding</keyword>
<dbReference type="AlphaFoldDB" id="A0A8C4XG84"/>
<dbReference type="Gene3D" id="2.60.120.920">
    <property type="match status" value="1"/>
</dbReference>
<evidence type="ECO:0000256" key="4">
    <source>
        <dbReference type="SAM" id="Coils"/>
    </source>
</evidence>
<reference evidence="6" key="1">
    <citation type="submission" date="2025-08" db="UniProtKB">
        <authorList>
            <consortium name="Ensembl"/>
        </authorList>
    </citation>
    <scope>IDENTIFICATION</scope>
</reference>
<dbReference type="PRINTS" id="PR01407">
    <property type="entry name" value="BUTYPHLNCDUF"/>
</dbReference>
<dbReference type="PANTHER" id="PTHR25465:SF14">
    <property type="entry name" value="E3 UBIQUITIN-PROTEIN LIGASE TRIM65"/>
    <property type="match status" value="1"/>
</dbReference>
<dbReference type="InterPro" id="IPR058030">
    <property type="entry name" value="TRIM8/14/16/25/29/45/65_CC"/>
</dbReference>
<dbReference type="GeneTree" id="ENSGT01150000286950"/>
<feature type="domain" description="B30.2/SPRY" evidence="5">
    <location>
        <begin position="153"/>
        <end position="269"/>
    </location>
</feature>
<dbReference type="InterPro" id="IPR043136">
    <property type="entry name" value="B30.2/SPRY_sf"/>
</dbReference>
<protein>
    <recommendedName>
        <fullName evidence="5">B30.2/SPRY domain-containing protein</fullName>
    </recommendedName>
</protein>
<dbReference type="InterPro" id="IPR006574">
    <property type="entry name" value="PRY"/>
</dbReference>
<dbReference type="InterPro" id="IPR001870">
    <property type="entry name" value="B30.2/SPRY"/>
</dbReference>
<dbReference type="SMART" id="SM00589">
    <property type="entry name" value="PRY"/>
    <property type="match status" value="1"/>
</dbReference>
<keyword evidence="3" id="KW-0862">Zinc</keyword>
<proteinExistence type="predicted"/>
<sequence length="269" mass="31189">MCQKDSYKAISEKMEQNKQIKKKDTILGTVRLCELELLSFSNTLEHEKSFTDLIHCIEETYTNLIKKITEQENRETEKAEGVMEQLEKEIEELKRREAELKELSETKDHLHFLQVRDLRNKTLKPQPSSSNLVFLLLVDFLLCCFLISVTHNIPDVVPQVCSTGRLQNYFCPLTLDINTAHRVLRLSEGNKKVTCEGTKTEYPDHPDRFERWSQVLCREALIGTCCYWEVECSGRFMRIGVAYKGLGRKGRSKEHLRSTNTSLTSRGHC</sequence>
<keyword evidence="2" id="KW-0863">Zinc-finger</keyword>
<keyword evidence="4" id="KW-0175">Coiled coil</keyword>
<dbReference type="Proteomes" id="UP000694620">
    <property type="component" value="Unassembled WGS sequence"/>
</dbReference>
<dbReference type="InterPro" id="IPR013320">
    <property type="entry name" value="ConA-like_dom_sf"/>
</dbReference>
<dbReference type="InterPro" id="IPR051051">
    <property type="entry name" value="E3_ubiq-ligase_TRIM/RNF"/>
</dbReference>
<dbReference type="Ensembl" id="ENSECRT00000029188.1">
    <property type="protein sequence ID" value="ENSECRP00000028578.1"/>
    <property type="gene ID" value="ENSECRG00000019349.1"/>
</dbReference>
<dbReference type="GO" id="GO:0005737">
    <property type="term" value="C:cytoplasm"/>
    <property type="evidence" value="ECO:0007669"/>
    <property type="project" value="UniProtKB-ARBA"/>
</dbReference>
<dbReference type="SUPFAM" id="SSF49899">
    <property type="entry name" value="Concanavalin A-like lectins/glucanases"/>
    <property type="match status" value="1"/>
</dbReference>
<dbReference type="Pfam" id="PF13765">
    <property type="entry name" value="PRY"/>
    <property type="match status" value="1"/>
</dbReference>
<accession>A0A8C4XG84</accession>
<organism evidence="6 7">
    <name type="scientific">Erpetoichthys calabaricus</name>
    <name type="common">Rope fish</name>
    <name type="synonym">Calamoichthys calabaricus</name>
    <dbReference type="NCBI Taxonomy" id="27687"/>
    <lineage>
        <taxon>Eukaryota</taxon>
        <taxon>Metazoa</taxon>
        <taxon>Chordata</taxon>
        <taxon>Craniata</taxon>
        <taxon>Vertebrata</taxon>
        <taxon>Euteleostomi</taxon>
        <taxon>Actinopterygii</taxon>
        <taxon>Polypteriformes</taxon>
        <taxon>Polypteridae</taxon>
        <taxon>Erpetoichthys</taxon>
    </lineage>
</organism>
<evidence type="ECO:0000313" key="6">
    <source>
        <dbReference type="Ensembl" id="ENSECRP00000028578.1"/>
    </source>
</evidence>
<dbReference type="InterPro" id="IPR003879">
    <property type="entry name" value="Butyrophylin_SPRY"/>
</dbReference>
<feature type="coiled-coil region" evidence="4">
    <location>
        <begin position="54"/>
        <end position="106"/>
    </location>
</feature>
<dbReference type="GO" id="GO:0008270">
    <property type="term" value="F:zinc ion binding"/>
    <property type="evidence" value="ECO:0007669"/>
    <property type="project" value="UniProtKB-KW"/>
</dbReference>
<dbReference type="PROSITE" id="PS50188">
    <property type="entry name" value="B302_SPRY"/>
    <property type="match status" value="1"/>
</dbReference>
<evidence type="ECO:0000256" key="1">
    <source>
        <dbReference type="ARBA" id="ARBA00022723"/>
    </source>
</evidence>